<comment type="similarity">
    <text evidence="1">Belongs to the class I-like SAM-binding methyltransferase superfamily. EEF2KMT family.</text>
</comment>
<dbReference type="GO" id="GO:0016740">
    <property type="term" value="F:transferase activity"/>
    <property type="evidence" value="ECO:0007669"/>
    <property type="project" value="UniProtKB-KW"/>
</dbReference>
<dbReference type="OrthoDB" id="194386at2759"/>
<evidence type="ECO:0000313" key="4">
    <source>
        <dbReference type="EMBL" id="KAG9462425.1"/>
    </source>
</evidence>
<keyword evidence="2" id="KW-0808">Transferase</keyword>
<name>A0A8J6BF45_ELECQ</name>
<sequence>MDLQLPSSDQVMDAAQATLCDTFQRDFLCCRRVGSLLWKELEHQLTLQPSFALSILQKTINHPACQKYPPSLQYRRLFLSELIKKHERTGAEPLDDLYSALAEVLNSEDTAVCYKSYCLPTGDLVTLSENVAIISEGTTGLVTWEAALFLAEWAIENNDIFNNR</sequence>
<evidence type="ECO:0000313" key="5">
    <source>
        <dbReference type="Proteomes" id="UP000770717"/>
    </source>
</evidence>
<dbReference type="AlphaFoldDB" id="A0A8J6BF45"/>
<reference evidence="4" key="1">
    <citation type="thesis" date="2020" institute="ProQuest LLC" country="789 East Eisenhower Parkway, Ann Arbor, MI, USA">
        <title>Comparative Genomics and Chromosome Evolution.</title>
        <authorList>
            <person name="Mudd A.B."/>
        </authorList>
    </citation>
    <scope>NUCLEOTIDE SEQUENCE</scope>
    <source>
        <strain evidence="4">HN-11 Male</strain>
        <tissue evidence="4">Kidney and liver</tissue>
    </source>
</reference>
<dbReference type="Pfam" id="PF14904">
    <property type="entry name" value="FAM86"/>
    <property type="match status" value="1"/>
</dbReference>
<feature type="domain" description="FAM86 N-terminal" evidence="3">
    <location>
        <begin position="19"/>
        <end position="104"/>
    </location>
</feature>
<evidence type="ECO:0000259" key="3">
    <source>
        <dbReference type="Pfam" id="PF14904"/>
    </source>
</evidence>
<comment type="caution">
    <text evidence="4">The sequence shown here is derived from an EMBL/GenBank/DDBJ whole genome shotgun (WGS) entry which is preliminary data.</text>
</comment>
<dbReference type="Proteomes" id="UP000770717">
    <property type="component" value="Unassembled WGS sequence"/>
</dbReference>
<keyword evidence="5" id="KW-1185">Reference proteome</keyword>
<dbReference type="EMBL" id="WNTK01011409">
    <property type="protein sequence ID" value="KAG9462425.1"/>
    <property type="molecule type" value="Genomic_DNA"/>
</dbReference>
<organism evidence="4 5">
    <name type="scientific">Eleutherodactylus coqui</name>
    <name type="common">Puerto Rican coqui</name>
    <dbReference type="NCBI Taxonomy" id="57060"/>
    <lineage>
        <taxon>Eukaryota</taxon>
        <taxon>Metazoa</taxon>
        <taxon>Chordata</taxon>
        <taxon>Craniata</taxon>
        <taxon>Vertebrata</taxon>
        <taxon>Euteleostomi</taxon>
        <taxon>Amphibia</taxon>
        <taxon>Batrachia</taxon>
        <taxon>Anura</taxon>
        <taxon>Neobatrachia</taxon>
        <taxon>Hyloidea</taxon>
        <taxon>Eleutherodactylidae</taxon>
        <taxon>Eleutherodactylinae</taxon>
        <taxon>Eleutherodactylus</taxon>
        <taxon>Eleutherodactylus</taxon>
    </lineage>
</organism>
<accession>A0A8J6BF45</accession>
<evidence type="ECO:0000256" key="1">
    <source>
        <dbReference type="ARBA" id="ARBA00005511"/>
    </source>
</evidence>
<evidence type="ECO:0000256" key="2">
    <source>
        <dbReference type="ARBA" id="ARBA00022679"/>
    </source>
</evidence>
<proteinExistence type="inferred from homology"/>
<gene>
    <name evidence="4" type="ORF">GDO78_014153</name>
</gene>
<dbReference type="InterPro" id="IPR029426">
    <property type="entry name" value="FAM86_N"/>
</dbReference>
<protein>
    <recommendedName>
        <fullName evidence="3">FAM86 N-terminal domain-containing protein</fullName>
    </recommendedName>
</protein>